<name>D5URZ7_TSUPD</name>
<dbReference type="Gene3D" id="3.40.50.1110">
    <property type="entry name" value="SGNH hydrolase"/>
    <property type="match status" value="1"/>
</dbReference>
<evidence type="ECO:0000259" key="1">
    <source>
        <dbReference type="Pfam" id="PF13472"/>
    </source>
</evidence>
<accession>D5URZ7</accession>
<dbReference type="RefSeq" id="WP_013127221.1">
    <property type="nucleotide sequence ID" value="NC_014158.1"/>
</dbReference>
<dbReference type="EMBL" id="CP001966">
    <property type="protein sequence ID" value="ADG79202.1"/>
    <property type="molecule type" value="Genomic_DNA"/>
</dbReference>
<sequence>MIVVTASSGCGTEYLDLPASSISLRATAPAWSGTRVAVVGDSFTAGTQYGGRGEANWVARTRAAVQVASLSIDVAVSAYGGQGYLAKGEGGHTFGDSARAVVDSETAGVVVFGGSNDINVKGDLPRAVQALCDEVRKTARGIKILIVTPAWPSSAAGVVAVADNAAVLKNAARPCLAEVMDPVADKWFPDLDSRRAEFIGSDGIHPTDAAHAVFADRIAPWIMQFKR</sequence>
<dbReference type="InterPro" id="IPR036514">
    <property type="entry name" value="SGNH_hydro_sf"/>
</dbReference>
<evidence type="ECO:0000313" key="3">
    <source>
        <dbReference type="Proteomes" id="UP000001213"/>
    </source>
</evidence>
<dbReference type="PANTHER" id="PTHR43784:SF2">
    <property type="entry name" value="GDSL-LIKE LIPASE_ACYLHYDROLASE, PUTATIVE (AFU_ORTHOLOGUE AFUA_2G00820)-RELATED"/>
    <property type="match status" value="1"/>
</dbReference>
<reference evidence="3" key="1">
    <citation type="submission" date="2010-03" db="EMBL/GenBank/DDBJ databases">
        <title>The complete chromosome of Tsukamurella paurometabola DSM 20162.</title>
        <authorList>
            <consortium name="US DOE Joint Genome Institute (JGI-PGF)"/>
            <person name="Lucas S."/>
            <person name="Copeland A."/>
            <person name="Lapidus A."/>
            <person name="Glavina del Rio T."/>
            <person name="Dalin E."/>
            <person name="Tice H."/>
            <person name="Bruce D."/>
            <person name="Goodwin L."/>
            <person name="Pitluck S."/>
            <person name="Kyrpides N."/>
            <person name="Mavromatis K."/>
            <person name="Ivanova N."/>
            <person name="Mikhailova N."/>
            <person name="Munk A.C."/>
            <person name="Brettin T."/>
            <person name="Detter J.C."/>
            <person name="Tapia R."/>
            <person name="Han C."/>
            <person name="Larimer F."/>
            <person name="Land M."/>
            <person name="Hauser L."/>
            <person name="Markowitz V."/>
            <person name="Cheng J.-F."/>
            <person name="Hugenholtz P."/>
            <person name="Woyke T."/>
            <person name="Wu D."/>
            <person name="Jando M."/>
            <person name="Brambilla E."/>
            <person name="Klenk H.-P."/>
            <person name="Eisen J.A."/>
        </authorList>
    </citation>
    <scope>NUCLEOTIDE SEQUENCE [LARGE SCALE GENOMIC DNA]</scope>
    <source>
        <strain evidence="3">ATCC 8368 / DSM 20162 / CCUG 35730 / CIP 100753 / JCM 10117 / KCTC 9821 / NBRC 16120 / NCIMB 702349 / NCTC 13040</strain>
    </source>
</reference>
<dbReference type="PANTHER" id="PTHR43784">
    <property type="entry name" value="GDSL-LIKE LIPASE/ACYLHYDROLASE, PUTATIVE (AFU_ORTHOLOGUE AFUA_2G00820)-RELATED"/>
    <property type="match status" value="1"/>
</dbReference>
<dbReference type="HOGENOM" id="CLU_092396_0_0_11"/>
<dbReference type="eggNOG" id="COG2755">
    <property type="taxonomic scope" value="Bacteria"/>
</dbReference>
<keyword evidence="3" id="KW-1185">Reference proteome</keyword>
<protein>
    <submittedName>
        <fullName evidence="2">Lipolytic protein G-D-S-L family</fullName>
    </submittedName>
</protein>
<dbReference type="InterPro" id="IPR013830">
    <property type="entry name" value="SGNH_hydro"/>
</dbReference>
<dbReference type="InterPro" id="IPR053140">
    <property type="entry name" value="GDSL_Rv0518-like"/>
</dbReference>
<dbReference type="KEGG" id="tpr:Tpau_2599"/>
<proteinExistence type="predicted"/>
<reference evidence="2 3" key="2">
    <citation type="journal article" date="2011" name="Stand. Genomic Sci.">
        <title>Complete genome sequence of Tsukamurella paurometabola type strain (no. 33).</title>
        <authorList>
            <person name="Munk A.C."/>
            <person name="Lapidus A."/>
            <person name="Lucas S."/>
            <person name="Nolan M."/>
            <person name="Tice H."/>
            <person name="Cheng J.F."/>
            <person name="Del Rio T.G."/>
            <person name="Goodwin L."/>
            <person name="Pitluck S."/>
            <person name="Liolios K."/>
            <person name="Huntemann M."/>
            <person name="Ivanova N."/>
            <person name="Mavromatis K."/>
            <person name="Mikhailova N."/>
            <person name="Pati A."/>
            <person name="Chen A."/>
            <person name="Palaniappan K."/>
            <person name="Tapia R."/>
            <person name="Han C."/>
            <person name="Land M."/>
            <person name="Hauser L."/>
            <person name="Chang Y.J."/>
            <person name="Jeffries C.D."/>
            <person name="Brettin T."/>
            <person name="Yasawong M."/>
            <person name="Brambilla E.M."/>
            <person name="Rohde M."/>
            <person name="Sikorski J."/>
            <person name="Goker M."/>
            <person name="Detter J.C."/>
            <person name="Woyke T."/>
            <person name="Bristow J."/>
            <person name="Eisen J.A."/>
            <person name="Markowitz V."/>
            <person name="Hugenholtz P."/>
            <person name="Kyrpides N.C."/>
            <person name="Klenk H.P."/>
        </authorList>
    </citation>
    <scope>NUCLEOTIDE SEQUENCE [LARGE SCALE GENOMIC DNA]</scope>
    <source>
        <strain evidence="3">ATCC 8368 / DSM 20162 / CCUG 35730 / CIP 100753 / JCM 10117 / KCTC 9821 / NBRC 16120 / NCIMB 702349 / NCTC 13040</strain>
    </source>
</reference>
<feature type="domain" description="SGNH hydrolase-type esterase" evidence="1">
    <location>
        <begin position="38"/>
        <end position="212"/>
    </location>
</feature>
<dbReference type="Proteomes" id="UP000001213">
    <property type="component" value="Chromosome"/>
</dbReference>
<gene>
    <name evidence="2" type="ordered locus">Tpau_2599</name>
</gene>
<dbReference type="CDD" id="cd00229">
    <property type="entry name" value="SGNH_hydrolase"/>
    <property type="match status" value="1"/>
</dbReference>
<dbReference type="SUPFAM" id="SSF52266">
    <property type="entry name" value="SGNH hydrolase"/>
    <property type="match status" value="1"/>
</dbReference>
<dbReference type="Pfam" id="PF13472">
    <property type="entry name" value="Lipase_GDSL_2"/>
    <property type="match status" value="1"/>
</dbReference>
<dbReference type="AlphaFoldDB" id="D5URZ7"/>
<organism evidence="2 3">
    <name type="scientific">Tsukamurella paurometabola (strain ATCC 8368 / DSM 20162 / CCUG 35730 / CIP 100753 / JCM 10117 / KCTC 9821 / NBRC 16120 / NCIMB 702349 / NCTC 13040)</name>
    <name type="common">Corynebacterium paurometabolum</name>
    <dbReference type="NCBI Taxonomy" id="521096"/>
    <lineage>
        <taxon>Bacteria</taxon>
        <taxon>Bacillati</taxon>
        <taxon>Actinomycetota</taxon>
        <taxon>Actinomycetes</taxon>
        <taxon>Mycobacteriales</taxon>
        <taxon>Tsukamurellaceae</taxon>
        <taxon>Tsukamurella</taxon>
    </lineage>
</organism>
<dbReference type="STRING" id="521096.Tpau_2599"/>
<evidence type="ECO:0000313" key="2">
    <source>
        <dbReference type="EMBL" id="ADG79202.1"/>
    </source>
</evidence>